<feature type="compositionally biased region" description="Pro residues" evidence="2">
    <location>
        <begin position="39"/>
        <end position="77"/>
    </location>
</feature>
<feature type="region of interest" description="Disordered" evidence="2">
    <location>
        <begin position="396"/>
        <end position="425"/>
    </location>
</feature>
<dbReference type="Proteomes" id="UP000440578">
    <property type="component" value="Unassembled WGS sequence"/>
</dbReference>
<feature type="compositionally biased region" description="Basic and acidic residues" evidence="2">
    <location>
        <begin position="269"/>
        <end position="282"/>
    </location>
</feature>
<dbReference type="GO" id="GO:0070063">
    <property type="term" value="F:RNA polymerase binding"/>
    <property type="evidence" value="ECO:0007669"/>
    <property type="project" value="InterPro"/>
</dbReference>
<dbReference type="InterPro" id="IPR057565">
    <property type="entry name" value="WW_TCRG1_3rd"/>
</dbReference>
<dbReference type="PANTHER" id="PTHR15377:SF3">
    <property type="entry name" value="WW DOMAIN-CONTAINING PROTEIN"/>
    <property type="match status" value="1"/>
</dbReference>
<reference evidence="4 5" key="1">
    <citation type="submission" date="2019-07" db="EMBL/GenBank/DDBJ databases">
        <title>Draft genome assembly of a fouling barnacle, Amphibalanus amphitrite (Darwin, 1854): The first reference genome for Thecostraca.</title>
        <authorList>
            <person name="Kim W."/>
        </authorList>
    </citation>
    <scope>NUCLEOTIDE SEQUENCE [LARGE SCALE GENOMIC DNA]</scope>
    <source>
        <strain evidence="4">SNU_AA5</strain>
        <tissue evidence="4">Soma without cirri and trophi</tissue>
    </source>
</reference>
<dbReference type="InterPro" id="IPR045148">
    <property type="entry name" value="TCRG1-like"/>
</dbReference>
<dbReference type="GO" id="GO:0005634">
    <property type="term" value="C:nucleus"/>
    <property type="evidence" value="ECO:0007669"/>
    <property type="project" value="TreeGrafter"/>
</dbReference>
<dbReference type="GO" id="GO:0003712">
    <property type="term" value="F:transcription coregulator activity"/>
    <property type="evidence" value="ECO:0007669"/>
    <property type="project" value="TreeGrafter"/>
</dbReference>
<protein>
    <submittedName>
        <fullName evidence="4">Transcription elongation regulator 1</fullName>
    </submittedName>
</protein>
<gene>
    <name evidence="4" type="primary">Tcerg1_0</name>
    <name evidence="4" type="ORF">FJT64_020842</name>
</gene>
<dbReference type="Pfam" id="PF23517">
    <property type="entry name" value="WW_TCERG1"/>
    <property type="match status" value="1"/>
</dbReference>
<dbReference type="PROSITE" id="PS50020">
    <property type="entry name" value="WW_DOMAIN_2"/>
    <property type="match status" value="1"/>
</dbReference>
<feature type="compositionally biased region" description="Pro residues" evidence="2">
    <location>
        <begin position="92"/>
        <end position="130"/>
    </location>
</feature>
<dbReference type="SMART" id="SM00456">
    <property type="entry name" value="WW"/>
    <property type="match status" value="1"/>
</dbReference>
<feature type="compositionally biased region" description="Pro residues" evidence="2">
    <location>
        <begin position="14"/>
        <end position="32"/>
    </location>
</feature>
<feature type="compositionally biased region" description="Basic and acidic residues" evidence="2">
    <location>
        <begin position="290"/>
        <end position="319"/>
    </location>
</feature>
<dbReference type="AlphaFoldDB" id="A0A6A4WKG7"/>
<accession>A0A6A4WKG7</accession>
<feature type="domain" description="WW" evidence="3">
    <location>
        <begin position="244"/>
        <end position="273"/>
    </location>
</feature>
<name>A0A6A4WKG7_AMPAM</name>
<keyword evidence="1" id="KW-0677">Repeat</keyword>
<dbReference type="OrthoDB" id="63972at2759"/>
<dbReference type="InterPro" id="IPR036020">
    <property type="entry name" value="WW_dom_sf"/>
</dbReference>
<evidence type="ECO:0000256" key="2">
    <source>
        <dbReference type="SAM" id="MobiDB-lite"/>
    </source>
</evidence>
<proteinExistence type="predicted"/>
<dbReference type="CDD" id="cd00201">
    <property type="entry name" value="WW"/>
    <property type="match status" value="1"/>
</dbReference>
<feature type="compositionally biased region" description="Basic and acidic residues" evidence="2">
    <location>
        <begin position="181"/>
        <end position="194"/>
    </location>
</feature>
<evidence type="ECO:0000313" key="5">
    <source>
        <dbReference type="Proteomes" id="UP000440578"/>
    </source>
</evidence>
<keyword evidence="5" id="KW-1185">Reference proteome</keyword>
<feature type="region of interest" description="Disordered" evidence="2">
    <location>
        <begin position="164"/>
        <end position="245"/>
    </location>
</feature>
<dbReference type="PANTHER" id="PTHR15377">
    <property type="entry name" value="TRANSCRIPTION ELONGATION REGULATOR 1"/>
    <property type="match status" value="1"/>
</dbReference>
<dbReference type="Gene3D" id="2.20.70.10">
    <property type="match status" value="1"/>
</dbReference>
<comment type="caution">
    <text evidence="4">The sequence shown here is derived from an EMBL/GenBank/DDBJ whole genome shotgun (WGS) entry which is preliminary data.</text>
</comment>
<feature type="region of interest" description="Disordered" evidence="2">
    <location>
        <begin position="1"/>
        <end position="147"/>
    </location>
</feature>
<evidence type="ECO:0000259" key="3">
    <source>
        <dbReference type="PROSITE" id="PS50020"/>
    </source>
</evidence>
<feature type="region of interest" description="Disordered" evidence="2">
    <location>
        <begin position="269"/>
        <end position="319"/>
    </location>
</feature>
<dbReference type="EMBL" id="VIIS01000535">
    <property type="protein sequence ID" value="KAF0307887.1"/>
    <property type="molecule type" value="Genomic_DNA"/>
</dbReference>
<dbReference type="SUPFAM" id="SSF51045">
    <property type="entry name" value="WW domain"/>
    <property type="match status" value="1"/>
</dbReference>
<evidence type="ECO:0000256" key="1">
    <source>
        <dbReference type="ARBA" id="ARBA00022737"/>
    </source>
</evidence>
<evidence type="ECO:0000313" key="4">
    <source>
        <dbReference type="EMBL" id="KAF0307887.1"/>
    </source>
</evidence>
<sequence length="463" mass="50462">MRFFDPSKYTGRWPDPPGDPPGPPWRGPPPPRFRGRGGPPGPPWNGPPGPRGPWRGPPPPPFFRGPRPPFRGPPPFDPNWDPHPGMMGPGGPMEPHPPGPPGMGGPGMGPPPGHWSDPMSPPSGPPPFSGPRPSHHSAPPPQIADLEAARLAAAAVAAGEINPTELLEVESEPLEVESEPLEVKSEPLEVKSEPLEVNSEPLEVTPEPVEVKSEPLEVEEVEEPAPAKQEDESRPVSSTPVPGSPWCVVWTGDGRVFFYNPSTRTSVWERPEELNGRTDVDKMLQPPKQEPAESKDDEPPAKKVKVEETKKEVKEEAPEEIDLGKEAAIEARSEIPMKQSRDKLNEKEVGVGVNDNYSAHFMGKRLVSRVGRGWHRLLFVSGFSWFNPRGPIGFLHTRRPRGGGGGYDPPRRFVPGGASTSRKKRACAPLRDAEIGTRFMVLGQPVTSEVRSSAPRYCSVFGE</sequence>
<dbReference type="InterPro" id="IPR001202">
    <property type="entry name" value="WW_dom"/>
</dbReference>
<feature type="compositionally biased region" description="Acidic residues" evidence="2">
    <location>
        <begin position="167"/>
        <end position="180"/>
    </location>
</feature>
<organism evidence="4 5">
    <name type="scientific">Amphibalanus amphitrite</name>
    <name type="common">Striped barnacle</name>
    <name type="synonym">Balanus amphitrite</name>
    <dbReference type="NCBI Taxonomy" id="1232801"/>
    <lineage>
        <taxon>Eukaryota</taxon>
        <taxon>Metazoa</taxon>
        <taxon>Ecdysozoa</taxon>
        <taxon>Arthropoda</taxon>
        <taxon>Crustacea</taxon>
        <taxon>Multicrustacea</taxon>
        <taxon>Cirripedia</taxon>
        <taxon>Thoracica</taxon>
        <taxon>Thoracicalcarea</taxon>
        <taxon>Balanomorpha</taxon>
        <taxon>Balanoidea</taxon>
        <taxon>Balanidae</taxon>
        <taxon>Amphibalaninae</taxon>
        <taxon>Amphibalanus</taxon>
    </lineage>
</organism>
<dbReference type="FunFam" id="2.20.70.10:FF:000049">
    <property type="entry name" value="Transcription elongation regulator 1-like"/>
    <property type="match status" value="1"/>
</dbReference>